<evidence type="ECO:0000256" key="2">
    <source>
        <dbReference type="ARBA" id="ARBA00010113"/>
    </source>
</evidence>
<dbReference type="InterPro" id="IPR025845">
    <property type="entry name" value="Thg1_C_dom"/>
</dbReference>
<feature type="domain" description="Thg1 C-terminal" evidence="18">
    <location>
        <begin position="124"/>
        <end position="228"/>
    </location>
</feature>
<comment type="caution">
    <text evidence="19">The sequence shown here is derived from an EMBL/GenBank/DDBJ whole genome shotgun (WGS) entry which is preliminary data.</text>
</comment>
<dbReference type="Pfam" id="PF14413">
    <property type="entry name" value="Thg1C"/>
    <property type="match status" value="1"/>
</dbReference>
<dbReference type="PIRSF" id="PIRSF028980">
    <property type="entry name" value="tRNAHis_guanylyltransferase"/>
    <property type="match status" value="1"/>
</dbReference>
<dbReference type="GO" id="GO:0008193">
    <property type="term" value="F:tRNA guanylyltransferase activity"/>
    <property type="evidence" value="ECO:0007669"/>
    <property type="project" value="UniProtKB-UniRule"/>
</dbReference>
<keyword evidence="7 14" id="KW-0548">Nucleotidyltransferase</keyword>
<feature type="binding site" evidence="16">
    <location>
        <position position="76"/>
    </location>
    <ligand>
        <name>Mg(2+)</name>
        <dbReference type="ChEBI" id="CHEBI:18420"/>
        <label>2</label>
        <note>catalytic</note>
    </ligand>
</feature>
<keyword evidence="5 14" id="KW-0808">Transferase</keyword>
<dbReference type="GO" id="GO:0005525">
    <property type="term" value="F:GTP binding"/>
    <property type="evidence" value="ECO:0007669"/>
    <property type="project" value="UniProtKB-UniRule"/>
</dbReference>
<name>A0A1R1YS04_9FUNG</name>
<evidence type="ECO:0000259" key="17">
    <source>
        <dbReference type="Pfam" id="PF04446"/>
    </source>
</evidence>
<evidence type="ECO:0000256" key="14">
    <source>
        <dbReference type="PIRNR" id="PIRNR028980"/>
    </source>
</evidence>
<dbReference type="InterPro" id="IPR007537">
    <property type="entry name" value="tRNAHis_GuaTrfase_Thg1"/>
</dbReference>
<evidence type="ECO:0000256" key="3">
    <source>
        <dbReference type="ARBA" id="ARBA00012511"/>
    </source>
</evidence>
<evidence type="ECO:0000256" key="16">
    <source>
        <dbReference type="PIRSR" id="PIRSR028980-2"/>
    </source>
</evidence>
<evidence type="ECO:0000313" key="19">
    <source>
        <dbReference type="EMBL" id="OMJ29678.1"/>
    </source>
</evidence>
<reference evidence="20" key="1">
    <citation type="submission" date="2017-01" db="EMBL/GenBank/DDBJ databases">
        <authorList>
            <person name="Wang Y."/>
            <person name="White M."/>
            <person name="Kvist S."/>
            <person name="Moncalvo J.-M."/>
        </authorList>
    </citation>
    <scope>NUCLEOTIDE SEQUENCE [LARGE SCALE GENOMIC DNA]</scope>
    <source>
        <strain evidence="20">ID-206-W2</strain>
    </source>
</reference>
<evidence type="ECO:0000259" key="18">
    <source>
        <dbReference type="Pfam" id="PF14413"/>
    </source>
</evidence>
<accession>A0A1R1YS04</accession>
<sequence>MANSKYEYVRKFETNNFILPEAWFVVRLDGQGFTKFTTAHGFQKPNDLRALNLMNECAKQILLKVADITVAYGQSDEYSKIVSVISSQFAAFYTFYWSTYFPETKLLFPPAFDARAVVYPTDNHLRDYLSWRQADCHINNLYNTCFWELVKSGVSNKEAEKILCKTVSSEKNELLHSKFNINYNNIAEIFKKGTVMFHKTVYYNITTPEGESAKRVKKSVEILNCDIIRNKFWSENDFLLSE</sequence>
<dbReference type="GO" id="GO:0000287">
    <property type="term" value="F:magnesium ion binding"/>
    <property type="evidence" value="ECO:0007669"/>
    <property type="project" value="UniProtKB-UniRule"/>
</dbReference>
<keyword evidence="11 14" id="KW-0342">GTP-binding</keyword>
<proteinExistence type="inferred from homology"/>
<dbReference type="Pfam" id="PF04446">
    <property type="entry name" value="Thg1"/>
    <property type="match status" value="1"/>
</dbReference>
<comment type="cofactor">
    <cofactor evidence="16">
        <name>Mg(2+)</name>
        <dbReference type="ChEBI" id="CHEBI:18420"/>
    </cofactor>
    <text evidence="16">Binds 2 magnesium ions per subunit.</text>
</comment>
<dbReference type="Gene3D" id="3.30.70.3000">
    <property type="match status" value="1"/>
</dbReference>
<dbReference type="FunFam" id="3.30.70.3000:FF:000001">
    <property type="entry name" value="tRNA(His) guanylyltransferase"/>
    <property type="match status" value="1"/>
</dbReference>
<dbReference type="OrthoDB" id="62560at2759"/>
<feature type="binding site" evidence="16">
    <location>
        <position position="29"/>
    </location>
    <ligand>
        <name>Mg(2+)</name>
        <dbReference type="ChEBI" id="CHEBI:18420"/>
        <label>2</label>
        <note>catalytic</note>
    </ligand>
</feature>
<keyword evidence="8 14" id="KW-0479">Metal-binding</keyword>
<protein>
    <recommendedName>
        <fullName evidence="4 14">tRNA(His) guanylyltransferase</fullName>
        <ecNumber evidence="3 14">2.7.7.79</ecNumber>
    </recommendedName>
    <alternativeName>
        <fullName evidence="12 14">tRNA-histidine guanylyltransferase</fullName>
    </alternativeName>
</protein>
<evidence type="ECO:0000256" key="15">
    <source>
        <dbReference type="PIRSR" id="PIRSR028980-1"/>
    </source>
</evidence>
<feature type="binding site" evidence="16">
    <location>
        <position position="30"/>
    </location>
    <ligand>
        <name>Mg(2+)</name>
        <dbReference type="ChEBI" id="CHEBI:18420"/>
        <label>1</label>
        <note>catalytic</note>
    </ligand>
</feature>
<evidence type="ECO:0000256" key="11">
    <source>
        <dbReference type="ARBA" id="ARBA00023134"/>
    </source>
</evidence>
<evidence type="ECO:0000256" key="8">
    <source>
        <dbReference type="ARBA" id="ARBA00022723"/>
    </source>
</evidence>
<dbReference type="InterPro" id="IPR038469">
    <property type="entry name" value="tRNAHis_GuaTrfase_Thg1_sf"/>
</dbReference>
<evidence type="ECO:0000256" key="10">
    <source>
        <dbReference type="ARBA" id="ARBA00022842"/>
    </source>
</evidence>
<gene>
    <name evidence="19" type="ORF">AYI69_g812</name>
</gene>
<keyword evidence="20" id="KW-1185">Reference proteome</keyword>
<keyword evidence="9 14" id="KW-0547">Nucleotide-binding</keyword>
<feature type="binding site" evidence="15">
    <location>
        <begin position="75"/>
        <end position="76"/>
    </location>
    <ligand>
        <name>GTP</name>
        <dbReference type="ChEBI" id="CHEBI:37565"/>
    </ligand>
</feature>
<feature type="binding site" evidence="16">
    <location>
        <position position="29"/>
    </location>
    <ligand>
        <name>Mg(2+)</name>
        <dbReference type="ChEBI" id="CHEBI:18420"/>
        <label>1</label>
        <note>catalytic</note>
    </ligand>
</feature>
<evidence type="ECO:0000256" key="9">
    <source>
        <dbReference type="ARBA" id="ARBA00022741"/>
    </source>
</evidence>
<dbReference type="PANTHER" id="PTHR12729:SF6">
    <property type="entry name" value="TRNA(HIS) GUANYLYLTRANSFERASE-RELATED"/>
    <property type="match status" value="1"/>
</dbReference>
<keyword evidence="10 14" id="KW-0460">Magnesium</keyword>
<evidence type="ECO:0000256" key="13">
    <source>
        <dbReference type="ARBA" id="ARBA00047281"/>
    </source>
</evidence>
<organism evidence="19 20">
    <name type="scientific">Smittium culicis</name>
    <dbReference type="NCBI Taxonomy" id="133412"/>
    <lineage>
        <taxon>Eukaryota</taxon>
        <taxon>Fungi</taxon>
        <taxon>Fungi incertae sedis</taxon>
        <taxon>Zoopagomycota</taxon>
        <taxon>Kickxellomycotina</taxon>
        <taxon>Harpellomycetes</taxon>
        <taxon>Harpellales</taxon>
        <taxon>Legeriomycetaceae</taxon>
        <taxon>Smittium</taxon>
    </lineage>
</organism>
<evidence type="ECO:0000256" key="12">
    <source>
        <dbReference type="ARBA" id="ARBA00032480"/>
    </source>
</evidence>
<dbReference type="GO" id="GO:0006400">
    <property type="term" value="P:tRNA modification"/>
    <property type="evidence" value="ECO:0007669"/>
    <property type="project" value="UniProtKB-UniRule"/>
</dbReference>
<keyword evidence="6 14" id="KW-0819">tRNA processing</keyword>
<evidence type="ECO:0000256" key="1">
    <source>
        <dbReference type="ARBA" id="ARBA00002939"/>
    </source>
</evidence>
<dbReference type="PANTHER" id="PTHR12729">
    <property type="entry name" value="TRNA(HIS) GUANYLYLTRANSFERASE-RELATED"/>
    <property type="match status" value="1"/>
</dbReference>
<evidence type="ECO:0000256" key="4">
    <source>
        <dbReference type="ARBA" id="ARBA00015443"/>
    </source>
</evidence>
<evidence type="ECO:0000313" key="20">
    <source>
        <dbReference type="Proteomes" id="UP000187429"/>
    </source>
</evidence>
<dbReference type="AlphaFoldDB" id="A0A1R1YS04"/>
<feature type="binding site" evidence="16">
    <location>
        <position position="76"/>
    </location>
    <ligand>
        <name>Mg(2+)</name>
        <dbReference type="ChEBI" id="CHEBI:18420"/>
        <label>1</label>
        <note>catalytic</note>
    </ligand>
</feature>
<dbReference type="EC" id="2.7.7.79" evidence="3 14"/>
<dbReference type="EMBL" id="LSSM01000212">
    <property type="protein sequence ID" value="OMJ29678.1"/>
    <property type="molecule type" value="Genomic_DNA"/>
</dbReference>
<evidence type="ECO:0000256" key="7">
    <source>
        <dbReference type="ARBA" id="ARBA00022695"/>
    </source>
</evidence>
<dbReference type="InterPro" id="IPR024956">
    <property type="entry name" value="tRNAHis_GuaTrfase_cat"/>
</dbReference>
<evidence type="ECO:0000256" key="6">
    <source>
        <dbReference type="ARBA" id="ARBA00022694"/>
    </source>
</evidence>
<evidence type="ECO:0000256" key="5">
    <source>
        <dbReference type="ARBA" id="ARBA00022679"/>
    </source>
</evidence>
<comment type="catalytic activity">
    <reaction evidence="13 14">
        <text>a 5'-end ribonucleotide-tRNA(His) + GTP + ATP + H2O = a 5'-end phospho-guanosine-ribonucleotide-tRNA(His) + AMP + 2 diphosphate + H(+)</text>
        <dbReference type="Rhea" id="RHEA:54564"/>
        <dbReference type="Rhea" id="RHEA-COMP:14193"/>
        <dbReference type="Rhea" id="RHEA-COMP:14917"/>
        <dbReference type="ChEBI" id="CHEBI:15377"/>
        <dbReference type="ChEBI" id="CHEBI:15378"/>
        <dbReference type="ChEBI" id="CHEBI:30616"/>
        <dbReference type="ChEBI" id="CHEBI:33019"/>
        <dbReference type="ChEBI" id="CHEBI:37565"/>
        <dbReference type="ChEBI" id="CHEBI:138282"/>
        <dbReference type="ChEBI" id="CHEBI:141847"/>
        <dbReference type="ChEBI" id="CHEBI:456215"/>
        <dbReference type="EC" id="2.7.7.79"/>
    </reaction>
</comment>
<dbReference type="Proteomes" id="UP000187429">
    <property type="component" value="Unassembled WGS sequence"/>
</dbReference>
<comment type="similarity">
    <text evidence="2 14">Belongs to the tRNA(His) guanylyltransferase family.</text>
</comment>
<feature type="domain" description="tRNAHis guanylyltransferase catalytic" evidence="17">
    <location>
        <begin position="6"/>
        <end position="79"/>
    </location>
</feature>
<comment type="function">
    <text evidence="1 14">Adds a GMP to the 5'-end of tRNA(His) after transcription and RNase P cleavage.</text>
</comment>